<dbReference type="Gene3D" id="3.30.9.10">
    <property type="entry name" value="D-Amino Acid Oxidase, subunit A, domain 2"/>
    <property type="match status" value="1"/>
</dbReference>
<dbReference type="SUPFAM" id="SSF54373">
    <property type="entry name" value="FAD-linked reductases, C-terminal domain"/>
    <property type="match status" value="1"/>
</dbReference>
<dbReference type="SUPFAM" id="SSF52833">
    <property type="entry name" value="Thioredoxin-like"/>
    <property type="match status" value="1"/>
</dbReference>
<feature type="domain" description="FAD-binding" evidence="5">
    <location>
        <begin position="4"/>
        <end position="321"/>
    </location>
</feature>
<keyword evidence="8" id="KW-1185">Reference proteome</keyword>
<sequence length="530" mass="58629">MPMYGRASTLYPRTLEMLDQVDLLDDFLQVGLVARSSVNFDKDGRRVNSRGWQQVFAQTQGTFIDYLLNIRLKYSEHLIQDALEKDREHVLVGWALKDFSLDADAESYKVSAVIGAVGSDQTKTLKSKYIIGADGGSSLVRRLAGIPFHPDMTTNRWVRIDGVMKTNMPDSRIGACSIESVTHGNVLWVALDHGRTRVGFALTPEMYNKYGDDMTEEEAKREAIAAVHPFSLEFESVDWYTLYTIKQGVAERYTINECVILAGDACHTHSSGAAQGMNTGVHDAINISWKLGGVLCGWYTPEILKTYEIERRPIAQELIRQDKEYSSLISRGIPDTYKKSGLTANTLLANLLHDSASFVLGLGIKYDESQLNVNTNAGVLVAGCRPPDVLLFRAGGRVPIRLQQLTPNWGSFWVLVFTGTLEHTRAKLAVLRSHIDSCRSLTNKSAHGAVNMLTIIDGMKAQGNEALGFESFGKFYYDPQGEALTTYGFSEHEGGIAVLRPDGYLGFAAALDKGAEIDTYFKQILRDASA</sequence>
<dbReference type="Proteomes" id="UP000258309">
    <property type="component" value="Unassembled WGS sequence"/>
</dbReference>
<dbReference type="InterPro" id="IPR012941">
    <property type="entry name" value="Phe_hydrox_C_dim_dom"/>
</dbReference>
<dbReference type="SUPFAM" id="SSF51905">
    <property type="entry name" value="FAD/NAD(P)-binding domain"/>
    <property type="match status" value="1"/>
</dbReference>
<evidence type="ECO:0000259" key="5">
    <source>
        <dbReference type="Pfam" id="PF01494"/>
    </source>
</evidence>
<dbReference type="PANTHER" id="PTHR43004:SF5">
    <property type="entry name" value="FAD-BINDING DOMAIN-CONTAINING PROTEIN"/>
    <property type="match status" value="1"/>
</dbReference>
<reference evidence="7 8" key="1">
    <citation type="submission" date="2018-05" db="EMBL/GenBank/DDBJ databases">
        <title>Draft genome sequence of Scytalidium lignicola DSM 105466, a ubiquitous saprotrophic fungus.</title>
        <authorList>
            <person name="Buettner E."/>
            <person name="Gebauer A.M."/>
            <person name="Hofrichter M."/>
            <person name="Liers C."/>
            <person name="Kellner H."/>
        </authorList>
    </citation>
    <scope>NUCLEOTIDE SEQUENCE [LARGE SCALE GENOMIC DNA]</scope>
    <source>
        <strain evidence="7 8">DSM 105466</strain>
    </source>
</reference>
<gene>
    <name evidence="7" type="ORF">B7463_g11973</name>
</gene>
<dbReference type="PANTHER" id="PTHR43004">
    <property type="entry name" value="TRK SYSTEM POTASSIUM UPTAKE PROTEIN"/>
    <property type="match status" value="1"/>
</dbReference>
<dbReference type="InterPro" id="IPR038220">
    <property type="entry name" value="PHOX_C_sf"/>
</dbReference>
<name>A0A3E2GTF0_SCYLI</name>
<evidence type="ECO:0000256" key="4">
    <source>
        <dbReference type="ARBA" id="ARBA00023002"/>
    </source>
</evidence>
<feature type="non-terminal residue" evidence="7">
    <location>
        <position position="1"/>
    </location>
</feature>
<dbReference type="Gene3D" id="3.50.50.60">
    <property type="entry name" value="FAD/NAD(P)-binding domain"/>
    <property type="match status" value="1"/>
</dbReference>
<dbReference type="EMBL" id="NCSJ02000457">
    <property type="protein sequence ID" value="RFU24366.1"/>
    <property type="molecule type" value="Genomic_DNA"/>
</dbReference>
<dbReference type="OMA" id="FKWVRID"/>
<dbReference type="Gene3D" id="3.40.30.20">
    <property type="match status" value="1"/>
</dbReference>
<dbReference type="GO" id="GO:0071949">
    <property type="term" value="F:FAD binding"/>
    <property type="evidence" value="ECO:0007669"/>
    <property type="project" value="InterPro"/>
</dbReference>
<dbReference type="InterPro" id="IPR036249">
    <property type="entry name" value="Thioredoxin-like_sf"/>
</dbReference>
<dbReference type="InterPro" id="IPR002938">
    <property type="entry name" value="FAD-bd"/>
</dbReference>
<evidence type="ECO:0008006" key="9">
    <source>
        <dbReference type="Google" id="ProtNLM"/>
    </source>
</evidence>
<feature type="domain" description="Phenol hydroxylase-like C-terminal dimerisation" evidence="6">
    <location>
        <begin position="476"/>
        <end position="527"/>
    </location>
</feature>
<proteinExistence type="inferred from homology"/>
<dbReference type="GO" id="GO:0016709">
    <property type="term" value="F:oxidoreductase activity, acting on paired donors, with incorporation or reduction of molecular oxygen, NAD(P)H as one donor, and incorporation of one atom of oxygen"/>
    <property type="evidence" value="ECO:0007669"/>
    <property type="project" value="UniProtKB-ARBA"/>
</dbReference>
<evidence type="ECO:0000313" key="8">
    <source>
        <dbReference type="Proteomes" id="UP000258309"/>
    </source>
</evidence>
<evidence type="ECO:0000256" key="3">
    <source>
        <dbReference type="ARBA" id="ARBA00022827"/>
    </source>
</evidence>
<evidence type="ECO:0000313" key="7">
    <source>
        <dbReference type="EMBL" id="RFU24366.1"/>
    </source>
</evidence>
<dbReference type="OrthoDB" id="1716816at2759"/>
<comment type="caution">
    <text evidence="7">The sequence shown here is derived from an EMBL/GenBank/DDBJ whole genome shotgun (WGS) entry which is preliminary data.</text>
</comment>
<dbReference type="AlphaFoldDB" id="A0A3E2GTF0"/>
<organism evidence="7 8">
    <name type="scientific">Scytalidium lignicola</name>
    <name type="common">Hyphomycete</name>
    <dbReference type="NCBI Taxonomy" id="5539"/>
    <lineage>
        <taxon>Eukaryota</taxon>
        <taxon>Fungi</taxon>
        <taxon>Dikarya</taxon>
        <taxon>Ascomycota</taxon>
        <taxon>Pezizomycotina</taxon>
        <taxon>Leotiomycetes</taxon>
        <taxon>Leotiomycetes incertae sedis</taxon>
        <taxon>Scytalidium</taxon>
    </lineage>
</organism>
<keyword evidence="2" id="KW-0285">Flavoprotein</keyword>
<dbReference type="PRINTS" id="PR00420">
    <property type="entry name" value="RNGMNOXGNASE"/>
</dbReference>
<dbReference type="InterPro" id="IPR036188">
    <property type="entry name" value="FAD/NAD-bd_sf"/>
</dbReference>
<dbReference type="STRING" id="5539.A0A3E2GTF0"/>
<evidence type="ECO:0000259" key="6">
    <source>
        <dbReference type="Pfam" id="PF07976"/>
    </source>
</evidence>
<accession>A0A3E2GTF0</accession>
<keyword evidence="3" id="KW-0274">FAD</keyword>
<dbReference type="Pfam" id="PF01494">
    <property type="entry name" value="FAD_binding_3"/>
    <property type="match status" value="1"/>
</dbReference>
<dbReference type="InterPro" id="IPR050641">
    <property type="entry name" value="RIFMO-like"/>
</dbReference>
<comment type="similarity">
    <text evidence="1">Belongs to the PheA/TfdB FAD monooxygenase family.</text>
</comment>
<evidence type="ECO:0000256" key="2">
    <source>
        <dbReference type="ARBA" id="ARBA00022630"/>
    </source>
</evidence>
<feature type="non-terminal residue" evidence="7">
    <location>
        <position position="530"/>
    </location>
</feature>
<dbReference type="Pfam" id="PF07976">
    <property type="entry name" value="Phe_hydrox_dim"/>
    <property type="match status" value="1"/>
</dbReference>
<keyword evidence="4" id="KW-0560">Oxidoreductase</keyword>
<evidence type="ECO:0000256" key="1">
    <source>
        <dbReference type="ARBA" id="ARBA00007801"/>
    </source>
</evidence>
<protein>
    <recommendedName>
        <fullName evidence="9">FAD-binding domain-containing protein</fullName>
    </recommendedName>
</protein>